<feature type="domain" description="Helicase ATP-binding" evidence="4">
    <location>
        <begin position="219"/>
        <end position="400"/>
    </location>
</feature>
<keyword evidence="7" id="KW-1185">Reference proteome</keyword>
<dbReference type="SUPFAM" id="SSF52540">
    <property type="entry name" value="P-loop containing nucleoside triphosphate hydrolases"/>
    <property type="match status" value="1"/>
</dbReference>
<dbReference type="GO" id="GO:0006289">
    <property type="term" value="P:nucleotide-excision repair"/>
    <property type="evidence" value="ECO:0007669"/>
    <property type="project" value="TreeGrafter"/>
</dbReference>
<dbReference type="CDD" id="cd18797">
    <property type="entry name" value="SF2_C_Hrq"/>
    <property type="match status" value="1"/>
</dbReference>
<reference evidence="6" key="1">
    <citation type="submission" date="2022-04" db="EMBL/GenBank/DDBJ databases">
        <title>Complete genome of Methanoplanus endosymbiosus DSM 3599.</title>
        <authorList>
            <person name="Chen S.-C."/>
            <person name="You Y.-T."/>
            <person name="Zhou Y.-Z."/>
            <person name="Lai M.-C."/>
        </authorList>
    </citation>
    <scope>NUCLEOTIDE SEQUENCE</scope>
    <source>
        <strain evidence="6">DSM 3599</strain>
    </source>
</reference>
<keyword evidence="1" id="KW-0547">Nucleotide-binding</keyword>
<proteinExistence type="predicted"/>
<evidence type="ECO:0000313" key="6">
    <source>
        <dbReference type="EMBL" id="UUX92868.1"/>
    </source>
</evidence>
<dbReference type="InterPro" id="IPR014001">
    <property type="entry name" value="Helicase_ATP-bd"/>
</dbReference>
<accession>A0A9E7PME8</accession>
<evidence type="ECO:0000313" key="7">
    <source>
        <dbReference type="Proteomes" id="UP001060368"/>
    </source>
</evidence>
<keyword evidence="2" id="KW-0067">ATP-binding</keyword>
<dbReference type="InterPro" id="IPR027417">
    <property type="entry name" value="P-loop_NTPase"/>
</dbReference>
<dbReference type="PROSITE" id="PS51192">
    <property type="entry name" value="HELICASE_ATP_BIND_1"/>
    <property type="match status" value="1"/>
</dbReference>
<sequence length="918" mass="103910">MRIITDNFKDINLEFNFKRRTGNPVILFYINNIEYMIVPAFAEDLLSGKTERADVWKGSKKPGYLSITGDKSGSGKRELEIHIKDVIYRVPLENFSSVIENESKIHGKIDLEEVIKKNKEQTLIIEKENKVRKLKENARKSEGKIKNSRRYEVIDFSGDIPGLIKSLKANSMFKAGIVEEKIIEEKPAVFENPHHCVYKIYEFLRNEGIQLYSHQTETIEHAINGRNVIITTPTASGKSLAFMVPIINSIINNPKSRALLIYPTKALISDQLKSIREMVGKIDPAIKVEKYDGDTKPDERKRIRQNKPSILITNPDMLHIGILHNHKQWSFLFSNLSYVVMDEAHTYRGVFGSHIALLTRRLKLIAGRYNSDPNFILSSATIANPVEHAENLTGEKFVLVDKNGSKTNEKTFIFYQADKPSQVKQTAELLAYLSSSGIQTLCFAKTRRSTELIADAAKKIVREESTYNSTKPCKIVSYRSGYRSGERAEIEAGIKSGKTMGISSTNALELGIDIGSLDCVIISGYPGSIMSTWQQAGRAGRKYSSSLVIFMGFNNPLEKFIINNPDEFFNKPSEHATIDTSNKYILTDHLICALMENGELSAEHNSIFNCDIDEKLEKAAASAFYKHLIKKDKNKWYPVEKKHIQGDVQIRNGTSGETFKVISRNKVIETLSKEQVYREGHEGAIILHGDGRYRVSKLDLKTHSVYVTEENTENHTIAESDITVKTGRILNKIPVGKLEINFSQMIVQERYTKYSEHDYKGKISEYCLNLPPVSIETKGLWFTIPKEAIDKSGPDLKTSEILKGLKGVENILSVVIPHFVLCDHNDIRCAVYDKYGPKNEATVIIFDNYMGGVGLSEKAQKELYNILKMALNIVQSCKCKNGCISCIYSYNDAEERRPDKEMTITILKDLLQQFKCQE</sequence>
<dbReference type="InterPro" id="IPR011545">
    <property type="entry name" value="DEAD/DEAH_box_helicase_dom"/>
</dbReference>
<dbReference type="CDD" id="cd17923">
    <property type="entry name" value="DEXHc_Hrq1-like"/>
    <property type="match status" value="1"/>
</dbReference>
<dbReference type="GO" id="GO:0005524">
    <property type="term" value="F:ATP binding"/>
    <property type="evidence" value="ECO:0007669"/>
    <property type="project" value="UniProtKB-KW"/>
</dbReference>
<evidence type="ECO:0000256" key="3">
    <source>
        <dbReference type="SAM" id="Coils"/>
    </source>
</evidence>
<protein>
    <submittedName>
        <fullName evidence="6">DEAD/DEAH box helicase</fullName>
    </submittedName>
</protein>
<evidence type="ECO:0000259" key="5">
    <source>
        <dbReference type="PROSITE" id="PS51194"/>
    </source>
</evidence>
<dbReference type="InterPro" id="IPR018973">
    <property type="entry name" value="MZB"/>
</dbReference>
<keyword evidence="6" id="KW-0378">Hydrolase</keyword>
<dbReference type="SMART" id="SM00487">
    <property type="entry name" value="DEXDc"/>
    <property type="match status" value="1"/>
</dbReference>
<feature type="domain" description="Helicase C-terminal" evidence="5">
    <location>
        <begin position="425"/>
        <end position="586"/>
    </location>
</feature>
<dbReference type="Proteomes" id="UP001060368">
    <property type="component" value="Chromosome"/>
</dbReference>
<dbReference type="GeneID" id="74306369"/>
<dbReference type="Pfam" id="PF00271">
    <property type="entry name" value="Helicase_C"/>
    <property type="match status" value="1"/>
</dbReference>
<feature type="coiled-coil region" evidence="3">
    <location>
        <begin position="117"/>
        <end position="144"/>
    </location>
</feature>
<dbReference type="InterPro" id="IPR001650">
    <property type="entry name" value="Helicase_C-like"/>
</dbReference>
<dbReference type="Pfam" id="PF09369">
    <property type="entry name" value="MZB"/>
    <property type="match status" value="1"/>
</dbReference>
<keyword evidence="6" id="KW-0347">Helicase</keyword>
<keyword evidence="3" id="KW-0175">Coiled coil</keyword>
<dbReference type="PANTHER" id="PTHR47957:SF3">
    <property type="entry name" value="ATP-DEPENDENT HELICASE HRQ1"/>
    <property type="match status" value="1"/>
</dbReference>
<dbReference type="GO" id="GO:0043138">
    <property type="term" value="F:3'-5' DNA helicase activity"/>
    <property type="evidence" value="ECO:0007669"/>
    <property type="project" value="TreeGrafter"/>
</dbReference>
<name>A0A9E7PME8_9EURY</name>
<dbReference type="Gene3D" id="3.40.50.300">
    <property type="entry name" value="P-loop containing nucleotide triphosphate hydrolases"/>
    <property type="match status" value="2"/>
</dbReference>
<evidence type="ECO:0000259" key="4">
    <source>
        <dbReference type="PROSITE" id="PS51192"/>
    </source>
</evidence>
<gene>
    <name evidence="6" type="ORF">L6E24_01700</name>
</gene>
<dbReference type="SMART" id="SM00490">
    <property type="entry name" value="HELICc"/>
    <property type="match status" value="1"/>
</dbReference>
<dbReference type="RefSeq" id="WP_257743012.1">
    <property type="nucleotide sequence ID" value="NZ_CP096115.1"/>
</dbReference>
<dbReference type="EMBL" id="CP096115">
    <property type="protein sequence ID" value="UUX92868.1"/>
    <property type="molecule type" value="Genomic_DNA"/>
</dbReference>
<dbReference type="PROSITE" id="PS51194">
    <property type="entry name" value="HELICASE_CTER"/>
    <property type="match status" value="1"/>
</dbReference>
<organism evidence="6 7">
    <name type="scientific">Methanoplanus endosymbiosus</name>
    <dbReference type="NCBI Taxonomy" id="33865"/>
    <lineage>
        <taxon>Archaea</taxon>
        <taxon>Methanobacteriati</taxon>
        <taxon>Methanobacteriota</taxon>
        <taxon>Stenosarchaea group</taxon>
        <taxon>Methanomicrobia</taxon>
        <taxon>Methanomicrobiales</taxon>
        <taxon>Methanomicrobiaceae</taxon>
        <taxon>Methanoplanus</taxon>
    </lineage>
</organism>
<dbReference type="GO" id="GO:0003676">
    <property type="term" value="F:nucleic acid binding"/>
    <property type="evidence" value="ECO:0007669"/>
    <property type="project" value="InterPro"/>
</dbReference>
<evidence type="ECO:0000256" key="1">
    <source>
        <dbReference type="ARBA" id="ARBA00022741"/>
    </source>
</evidence>
<dbReference type="GO" id="GO:0036297">
    <property type="term" value="P:interstrand cross-link repair"/>
    <property type="evidence" value="ECO:0007669"/>
    <property type="project" value="TreeGrafter"/>
</dbReference>
<evidence type="ECO:0000256" key="2">
    <source>
        <dbReference type="ARBA" id="ARBA00022840"/>
    </source>
</evidence>
<dbReference type="AlphaFoldDB" id="A0A9E7PME8"/>
<dbReference type="PANTHER" id="PTHR47957">
    <property type="entry name" value="ATP-DEPENDENT HELICASE HRQ1"/>
    <property type="match status" value="1"/>
</dbReference>
<dbReference type="Pfam" id="PF00270">
    <property type="entry name" value="DEAD"/>
    <property type="match status" value="1"/>
</dbReference>
<dbReference type="KEGG" id="mend:L6E24_01700"/>